<name>A0ABT6V7T2_9FLAO</name>
<reference evidence="1 2" key="1">
    <citation type="submission" date="2023-04" db="EMBL/GenBank/DDBJ databases">
        <title>Two novel species of Flavobacterium.</title>
        <authorList>
            <person name="Liu Q."/>
            <person name="Xin Y.-H."/>
        </authorList>
    </citation>
    <scope>NUCLEOTIDE SEQUENCE [LARGE SCALE GENOMIC DNA]</scope>
    <source>
        <strain evidence="1 2">LB1P51</strain>
    </source>
</reference>
<dbReference type="Proteomes" id="UP001243403">
    <property type="component" value="Unassembled WGS sequence"/>
</dbReference>
<dbReference type="Gene3D" id="2.60.40.1080">
    <property type="match status" value="1"/>
</dbReference>
<dbReference type="EMBL" id="JASCRZ010000001">
    <property type="protein sequence ID" value="MDI5894280.1"/>
    <property type="molecule type" value="Genomic_DNA"/>
</dbReference>
<dbReference type="InterPro" id="IPR008964">
    <property type="entry name" value="Invasin/intimin_cell_adhesion"/>
</dbReference>
<dbReference type="SUPFAM" id="SSF49373">
    <property type="entry name" value="Invasin/intimin cell-adhesion fragments"/>
    <property type="match status" value="1"/>
</dbReference>
<evidence type="ECO:0000313" key="2">
    <source>
        <dbReference type="Proteomes" id="UP001243403"/>
    </source>
</evidence>
<evidence type="ECO:0000313" key="1">
    <source>
        <dbReference type="EMBL" id="MDI5894280.1"/>
    </source>
</evidence>
<dbReference type="NCBIfam" id="NF033708">
    <property type="entry name" value="T9SS_Cterm_ChiA"/>
    <property type="match status" value="1"/>
</dbReference>
<keyword evidence="2" id="KW-1185">Reference proteome</keyword>
<proteinExistence type="predicted"/>
<gene>
    <name evidence="1" type="ORF">QLS65_05210</name>
</gene>
<organism evidence="1 2">
    <name type="scientific">Flavobacterium algoritolerans</name>
    <dbReference type="NCBI Taxonomy" id="3041254"/>
    <lineage>
        <taxon>Bacteria</taxon>
        <taxon>Pseudomonadati</taxon>
        <taxon>Bacteroidota</taxon>
        <taxon>Flavobacteriia</taxon>
        <taxon>Flavobacteriales</taxon>
        <taxon>Flavobacteriaceae</taxon>
        <taxon>Flavobacterium</taxon>
    </lineage>
</organism>
<accession>A0ABT6V7T2</accession>
<sequence length="1197" mass="126764">MNKTLYALNKRTLFFLFFLVMSTISFGQTTLFQFNFEGSVNPNINNTIGTPTIGQFGVDNAQLANDNTCGSGNSFSLSANQWNRDDFYQFTVNATGYENLVFSFCNRASNNNINDFRVYSSSDQGVTLTAITPSFNPDINSSTRTSDVLPVSANNNPDVRIYIYKTNNPSGNGNGANSAANRTLYLDNVTLRGCPTTAGTLSGNQYVCTYNPNRTVTFTSTISGGTWSSSNAGIATVNATTGVVTGVGAGTATITYTISGTGCTTRTANRVVYVANGPGGAVTAISGSNSQCQNTAATYTITSDPANFNHTWSYSGAGVTFVTSADGRSATATFAVNATSGRITVNSTNACGLGYGNGLDITVAPSSNGGSIPSSSSGCPNSYITYLNLTGYVGSPIRWESSNDNFVSNIVSIENTNNGINVSNLTQTTYYRAVVQNLPCTNIAYSNTSTITINNSIGGTVSSGQTICYGNQPVNIVLSGNTGSVVRWEKATNIGFTVGLVTISNTSTTLTGAEIGNLTTNTYFRAVVQNGSCTEVNSASVLISVTTPPDKPIQGTIVHPDCVSATGSVTLNSLPSAGAWALIRSGTSSATITGTGGSTTISGLAPGTYTFTVSNGTCTSLASDNVVINPVVTNTWNGTVWSTGLLPTNSQKIVFAGNFNQDVNLVGCSCIVTGSTVVTIRSNRTLTITNEVEVVGGGILTFENRASLVQINDAAVNAGNINYKRLTNTGVRNTDYTYWSSPVSPLNLGGTGGISYNPSSLVGSIFYSYEVTAGSEDWKSESATSPMIVGKGYTIRGPGPISVSPLTPLEATFTGKPNNGRYPIIGIYPFKSYLLGNPYPSALDADKFLTDNAGVIDGTLYFWTHSTKIGIGVVNPGTGLYAYSGDDYASYNLTGGVGTVADNDPDKAPGNPNKPIGKIGAGQGFFATSNATIIGTNEIVFNNSMRVGVGGITGNNSQFFKTNNTKSKTTIAIEKNRVWLNLTNTQGAFKQLLVGYITGATNDYDNGYDGETFDGNEFIDFYSVNQNKKFVIQGRALPFEVNDEVLLGYRSVAIGDFSIGIDEVDGIMQSQNVYIEDKLLNVVHDLKSSSYDFTTQEGTFNDRFVLRYTDKTLGTGDFEAVDDKVVISVKNKQIKIDSSNEIIDKVLIFDLIGKQLYKKINVENNLHILSDLSSSEQVLIVKIILQSGQTVSKKITF</sequence>
<comment type="caution">
    <text evidence="1">The sequence shown here is derived from an EMBL/GenBank/DDBJ whole genome shotgun (WGS) entry which is preliminary data.</text>
</comment>
<dbReference type="RefSeq" id="WP_282715646.1">
    <property type="nucleotide sequence ID" value="NZ_JASCRZ010000001.1"/>
</dbReference>
<protein>
    <submittedName>
        <fullName evidence="1">T9SS sorting signal type C domain-containing protein</fullName>
    </submittedName>
</protein>